<keyword evidence="1" id="KW-0472">Membrane</keyword>
<reference evidence="2 3" key="1">
    <citation type="journal article" date="2023" name="G3 (Bethesda)">
        <title>A chromosome-length genome assembly and annotation of blackberry (Rubus argutus, cv. 'Hillquist').</title>
        <authorList>
            <person name="Bruna T."/>
            <person name="Aryal R."/>
            <person name="Dudchenko O."/>
            <person name="Sargent D.J."/>
            <person name="Mead D."/>
            <person name="Buti M."/>
            <person name="Cavallini A."/>
            <person name="Hytonen T."/>
            <person name="Andres J."/>
            <person name="Pham M."/>
            <person name="Weisz D."/>
            <person name="Mascagni F."/>
            <person name="Usai G."/>
            <person name="Natali L."/>
            <person name="Bassil N."/>
            <person name="Fernandez G.E."/>
            <person name="Lomsadze A."/>
            <person name="Armour M."/>
            <person name="Olukolu B."/>
            <person name="Poorten T."/>
            <person name="Britton C."/>
            <person name="Davik J."/>
            <person name="Ashrafi H."/>
            <person name="Aiden E.L."/>
            <person name="Borodovsky M."/>
            <person name="Worthington M."/>
        </authorList>
    </citation>
    <scope>NUCLEOTIDE SEQUENCE [LARGE SCALE GENOMIC DNA]</scope>
    <source>
        <strain evidence="2">PI 553951</strain>
    </source>
</reference>
<dbReference type="AlphaFoldDB" id="A0AAW1YPJ6"/>
<gene>
    <name evidence="2" type="ORF">M0R45_006020</name>
</gene>
<protein>
    <submittedName>
        <fullName evidence="2">Uncharacterized protein</fullName>
    </submittedName>
</protein>
<comment type="caution">
    <text evidence="2">The sequence shown here is derived from an EMBL/GenBank/DDBJ whole genome shotgun (WGS) entry which is preliminary data.</text>
</comment>
<name>A0AAW1YPJ6_RUBAR</name>
<evidence type="ECO:0000256" key="1">
    <source>
        <dbReference type="SAM" id="Phobius"/>
    </source>
</evidence>
<keyword evidence="3" id="KW-1185">Reference proteome</keyword>
<evidence type="ECO:0000313" key="3">
    <source>
        <dbReference type="Proteomes" id="UP001457282"/>
    </source>
</evidence>
<keyword evidence="1" id="KW-0812">Transmembrane</keyword>
<evidence type="ECO:0000313" key="2">
    <source>
        <dbReference type="EMBL" id="KAK9950534.1"/>
    </source>
</evidence>
<keyword evidence="1" id="KW-1133">Transmembrane helix</keyword>
<organism evidence="2 3">
    <name type="scientific">Rubus argutus</name>
    <name type="common">Southern blackberry</name>
    <dbReference type="NCBI Taxonomy" id="59490"/>
    <lineage>
        <taxon>Eukaryota</taxon>
        <taxon>Viridiplantae</taxon>
        <taxon>Streptophyta</taxon>
        <taxon>Embryophyta</taxon>
        <taxon>Tracheophyta</taxon>
        <taxon>Spermatophyta</taxon>
        <taxon>Magnoliopsida</taxon>
        <taxon>eudicotyledons</taxon>
        <taxon>Gunneridae</taxon>
        <taxon>Pentapetalae</taxon>
        <taxon>rosids</taxon>
        <taxon>fabids</taxon>
        <taxon>Rosales</taxon>
        <taxon>Rosaceae</taxon>
        <taxon>Rosoideae</taxon>
        <taxon>Rosoideae incertae sedis</taxon>
        <taxon>Rubus</taxon>
    </lineage>
</organism>
<dbReference type="Proteomes" id="UP001457282">
    <property type="component" value="Unassembled WGS sequence"/>
</dbReference>
<dbReference type="EMBL" id="JBEDUW010000001">
    <property type="protein sequence ID" value="KAK9950534.1"/>
    <property type="molecule type" value="Genomic_DNA"/>
</dbReference>
<sequence>MEHAVFICPWTSFEPQDYAQTRVSKELWMAWKARCEVVYDHKGCEHHFRLQNLMQMSMELGVVLIIRLGLLVLQQILAIM</sequence>
<feature type="transmembrane region" description="Helical" evidence="1">
    <location>
        <begin position="60"/>
        <end position="79"/>
    </location>
</feature>
<proteinExistence type="predicted"/>
<accession>A0AAW1YPJ6</accession>